<protein>
    <recommendedName>
        <fullName evidence="3">Jumonji domain-containing protein 4</fullName>
    </recommendedName>
</protein>
<evidence type="ECO:0000256" key="2">
    <source>
        <dbReference type="ARBA" id="ARBA00047762"/>
    </source>
</evidence>
<dbReference type="Proteomes" id="UP001153709">
    <property type="component" value="Chromosome 1"/>
</dbReference>
<keyword evidence="6" id="KW-1185">Reference proteome</keyword>
<reference evidence="5" key="1">
    <citation type="submission" date="2022-01" db="EMBL/GenBank/DDBJ databases">
        <authorList>
            <person name="King R."/>
        </authorList>
    </citation>
    <scope>NUCLEOTIDE SEQUENCE</scope>
</reference>
<dbReference type="InterPro" id="IPR050910">
    <property type="entry name" value="JMJD6_ArgDemeth/LysHydrox"/>
</dbReference>
<proteinExistence type="inferred from homology"/>
<dbReference type="Pfam" id="PF13621">
    <property type="entry name" value="Cupin_8"/>
    <property type="match status" value="1"/>
</dbReference>
<organism evidence="5 6">
    <name type="scientific">Diabrotica balteata</name>
    <name type="common">Banded cucumber beetle</name>
    <dbReference type="NCBI Taxonomy" id="107213"/>
    <lineage>
        <taxon>Eukaryota</taxon>
        <taxon>Metazoa</taxon>
        <taxon>Ecdysozoa</taxon>
        <taxon>Arthropoda</taxon>
        <taxon>Hexapoda</taxon>
        <taxon>Insecta</taxon>
        <taxon>Pterygota</taxon>
        <taxon>Neoptera</taxon>
        <taxon>Endopterygota</taxon>
        <taxon>Coleoptera</taxon>
        <taxon>Polyphaga</taxon>
        <taxon>Cucujiformia</taxon>
        <taxon>Chrysomeloidea</taxon>
        <taxon>Chrysomelidae</taxon>
        <taxon>Galerucinae</taxon>
        <taxon>Diabroticina</taxon>
        <taxon>Diabroticites</taxon>
        <taxon>Diabrotica</taxon>
    </lineage>
</organism>
<evidence type="ECO:0000256" key="1">
    <source>
        <dbReference type="ARBA" id="ARBA00038068"/>
    </source>
</evidence>
<dbReference type="EMBL" id="OU898276">
    <property type="protein sequence ID" value="CAG9826136.1"/>
    <property type="molecule type" value="Genomic_DNA"/>
</dbReference>
<evidence type="ECO:0000259" key="4">
    <source>
        <dbReference type="SMART" id="SM00558"/>
    </source>
</evidence>
<name>A0A9N9X637_DIABA</name>
<gene>
    <name evidence="5" type="ORF">DIABBA_LOCUS279</name>
</gene>
<feature type="domain" description="JmjC" evidence="4">
    <location>
        <begin position="132"/>
        <end position="291"/>
    </location>
</feature>
<dbReference type="OrthoDB" id="203487at2759"/>
<dbReference type="GO" id="GO:0005634">
    <property type="term" value="C:nucleus"/>
    <property type="evidence" value="ECO:0007669"/>
    <property type="project" value="TreeGrafter"/>
</dbReference>
<sequence>MLFEVDDTVFTKEVAYDYASIDSIPVIEASDLSYGSFFNDFMLLNLPCIIKGITRNWQCLKCWITENNALNFEYFEEHYGMDMVQVYNCQERFYNTQKSYSCCFRDYLNNLKDKPNVLINTSYEYVKNWHLQLNHPEERFYEVPIYFASDWLNEYYVNCLDDDYRFVYMGPNGTWTPFHVDVFSSYSWSANIFGKKRWIIFPPGSEEILRNSFGDLPYDVEAKESVSFRSSQASTKSKKCIEVIQNPGEAIFIPSGWYHQVHNVTYAISVNHNWVNGCNISMMYDSLLRALSEVKEEIKDCKGVDDFEEHCQLMLNAHFGMNLEVFYKFLMYIATKRMEMLQGLCPKTLFHGNEIGSNHILFDLESLKNVLEKFITCNEIKVLDFFSTVTPRPHDLFDEVSLILEIHSIFTDLGSK</sequence>
<dbReference type="AlphaFoldDB" id="A0A9N9X637"/>
<dbReference type="GO" id="GO:0016706">
    <property type="term" value="F:2-oxoglutarate-dependent dioxygenase activity"/>
    <property type="evidence" value="ECO:0007669"/>
    <property type="project" value="TreeGrafter"/>
</dbReference>
<dbReference type="SUPFAM" id="SSF51197">
    <property type="entry name" value="Clavaminate synthase-like"/>
    <property type="match status" value="1"/>
</dbReference>
<dbReference type="GO" id="GO:0043565">
    <property type="term" value="F:sequence-specific DNA binding"/>
    <property type="evidence" value="ECO:0007669"/>
    <property type="project" value="TreeGrafter"/>
</dbReference>
<dbReference type="InterPro" id="IPR003347">
    <property type="entry name" value="JmjC_dom"/>
</dbReference>
<evidence type="ECO:0000313" key="5">
    <source>
        <dbReference type="EMBL" id="CAG9826136.1"/>
    </source>
</evidence>
<evidence type="ECO:0000313" key="6">
    <source>
        <dbReference type="Proteomes" id="UP001153709"/>
    </source>
</evidence>
<accession>A0A9N9X637</accession>
<dbReference type="GO" id="GO:0005737">
    <property type="term" value="C:cytoplasm"/>
    <property type="evidence" value="ECO:0007669"/>
    <property type="project" value="TreeGrafter"/>
</dbReference>
<dbReference type="SMART" id="SM00558">
    <property type="entry name" value="JmjC"/>
    <property type="match status" value="1"/>
</dbReference>
<dbReference type="Gene3D" id="2.60.120.650">
    <property type="entry name" value="Cupin"/>
    <property type="match status" value="1"/>
</dbReference>
<evidence type="ECO:0000256" key="3">
    <source>
        <dbReference type="ARBA" id="ARBA00082904"/>
    </source>
</evidence>
<comment type="catalytic activity">
    <reaction evidence="2">
        <text>L-lysyl-[protein] + 2-oxoglutarate + O2 = 4-hydroxy-L-lysyl-[protein] + succinate + CO2</text>
        <dbReference type="Rhea" id="RHEA:57156"/>
        <dbReference type="Rhea" id="RHEA-COMP:9752"/>
        <dbReference type="Rhea" id="RHEA-COMP:15084"/>
        <dbReference type="ChEBI" id="CHEBI:15379"/>
        <dbReference type="ChEBI" id="CHEBI:16526"/>
        <dbReference type="ChEBI" id="CHEBI:16810"/>
        <dbReference type="ChEBI" id="CHEBI:29969"/>
        <dbReference type="ChEBI" id="CHEBI:30031"/>
        <dbReference type="ChEBI" id="CHEBI:141495"/>
    </reaction>
</comment>
<dbReference type="InterPro" id="IPR041667">
    <property type="entry name" value="Cupin_8"/>
</dbReference>
<dbReference type="GO" id="GO:0045905">
    <property type="term" value="P:positive regulation of translational termination"/>
    <property type="evidence" value="ECO:0007669"/>
    <property type="project" value="TreeGrafter"/>
</dbReference>
<dbReference type="PANTHER" id="PTHR12480">
    <property type="entry name" value="ARGININE DEMETHYLASE AND LYSYL-HYDROXYLASE JMJD"/>
    <property type="match status" value="1"/>
</dbReference>
<dbReference type="PANTHER" id="PTHR12480:SF6">
    <property type="entry name" value="2-OXOGLUTARATE AND IRON-DEPENDENT OXYGENASE JMJD4"/>
    <property type="match status" value="1"/>
</dbReference>
<comment type="similarity">
    <text evidence="1">Belongs to the JMJD6 family.</text>
</comment>